<dbReference type="GeneID" id="25563269"/>
<dbReference type="Proteomes" id="UP000054408">
    <property type="component" value="Unassembled WGS sequence"/>
</dbReference>
<dbReference type="GO" id="GO:0034220">
    <property type="term" value="P:monoatomic ion transmembrane transport"/>
    <property type="evidence" value="ECO:0007669"/>
    <property type="project" value="UniProtKB-KW"/>
</dbReference>
<feature type="repeat" description="ANK" evidence="8">
    <location>
        <begin position="556"/>
        <end position="588"/>
    </location>
</feature>
<name>A0A0L0D5A6_THETB</name>
<dbReference type="SUPFAM" id="SSF48403">
    <property type="entry name" value="Ankyrin repeat"/>
    <property type="match status" value="3"/>
</dbReference>
<feature type="repeat" description="ANK" evidence="8">
    <location>
        <begin position="658"/>
        <end position="682"/>
    </location>
</feature>
<evidence type="ECO:0000256" key="5">
    <source>
        <dbReference type="ARBA" id="ARBA00023065"/>
    </source>
</evidence>
<protein>
    <submittedName>
        <fullName evidence="9">Uncharacterized protein</fullName>
    </submittedName>
</protein>
<evidence type="ECO:0000256" key="7">
    <source>
        <dbReference type="ARBA" id="ARBA00023303"/>
    </source>
</evidence>
<feature type="repeat" description="ANK" evidence="8">
    <location>
        <begin position="759"/>
        <end position="792"/>
    </location>
</feature>
<evidence type="ECO:0000256" key="4">
    <source>
        <dbReference type="ARBA" id="ARBA00023043"/>
    </source>
</evidence>
<sequence>MIKWVAGHPQLLACADGAVEAYLGYAVHAAAKAGFVQVVRGLVDEGLYTGPLSGDEDDTALMLAARGGHAELVRWMITESGMEITADDAGSKADIRAALVSAAHVNDLATVQVLLSAGVSMTATESVPGGYLDLTPAAAAAQGGALETLQWLVAEDVGCLVGGDQPPLAAAASRGQLSIVQWLVEHAGVDVDEVHDDGGTAACAAAAAGHALVVKWLVSSANADLNRGDEVWPLVAAAGDGNMDLVQWLVAAGADVTKHAKYAETAVEAALSHDRPDIAQWLVSSGGASAALALHAAVSLGNEAFATWLVDNQGVDIADVNADTDLFLAAVATDNVALVQWVHDKVDLALDPFLRPIVLIHAAVTGVVAFVEWLLDDDRWLAPLLYLAASSGETEMAKWLVGRGAQGAVAVVSDLPSELITGEVSETFESSESAHIVVLVAKRAWSSLSEHIAAGYTPMHLAAHTNETQLLALLMEEGKLSPAARGSDGTTPLLCAAQYDALDAARFLVDVGGADADEARDDKTTPLYLASVYGHTEMVVWLAESCGANTGVQKKNGDTPLLIAANNGQLEVIQWLVTEGNEPTTVTNSYGSTPLFLAAMKGHVHVVRWLALEAGAQVDVAKPNGDTPLLIAVNNNHLAVVECLVRECGADVNLARNDGATPLYLAALKNHVEIIDWLIAHGGADVEQPRSTGSTPLYVAAVEGHLAAAQRLLAGGASPTAANNRGTTPLLIAASNGHAHIVRWLVTDVGVDVNATQPNGDTTLLIAAFLGNVELVRWLVATGGADVNKARNDGVTPLYIACVQGHAEVVAWLAAYPATDVNLGKPDGTSPLHEAIQPIDAALDMVSALVATGRADLDLAQSDGKTALGVAARLGILPLVAYLVVAGARVTEDVINSVPAHSSPVADLLHLAHSRDILRRDDMLLAIDNPGVRAKLAAAAFPRF</sequence>
<dbReference type="OrthoDB" id="7464126at2759"/>
<feature type="repeat" description="ANK" evidence="8">
    <location>
        <begin position="725"/>
        <end position="758"/>
    </location>
</feature>
<evidence type="ECO:0000256" key="3">
    <source>
        <dbReference type="ARBA" id="ARBA00022737"/>
    </source>
</evidence>
<reference evidence="9 10" key="1">
    <citation type="submission" date="2010-05" db="EMBL/GenBank/DDBJ databases">
        <title>The Genome Sequence of Thecamonas trahens ATCC 50062.</title>
        <authorList>
            <consortium name="The Broad Institute Genome Sequencing Platform"/>
            <person name="Russ C."/>
            <person name="Cuomo C."/>
            <person name="Shea T."/>
            <person name="Young S.K."/>
            <person name="Zeng Q."/>
            <person name="Koehrsen M."/>
            <person name="Haas B."/>
            <person name="Borodovsky M."/>
            <person name="Guigo R."/>
            <person name="Alvarado L."/>
            <person name="Berlin A."/>
            <person name="Bochicchio J."/>
            <person name="Borenstein D."/>
            <person name="Chapman S."/>
            <person name="Chen Z."/>
            <person name="Freedman E."/>
            <person name="Gellesch M."/>
            <person name="Goldberg J."/>
            <person name="Griggs A."/>
            <person name="Gujja S."/>
            <person name="Heilman E."/>
            <person name="Heiman D."/>
            <person name="Hepburn T."/>
            <person name="Howarth C."/>
            <person name="Jen D."/>
            <person name="Larson L."/>
            <person name="Mehta T."/>
            <person name="Park D."/>
            <person name="Pearson M."/>
            <person name="Roberts A."/>
            <person name="Saif S."/>
            <person name="Shenoy N."/>
            <person name="Sisk P."/>
            <person name="Stolte C."/>
            <person name="Sykes S."/>
            <person name="Thomson T."/>
            <person name="Walk T."/>
            <person name="White J."/>
            <person name="Yandava C."/>
            <person name="Burger G."/>
            <person name="Gray M.W."/>
            <person name="Holland P.W.H."/>
            <person name="King N."/>
            <person name="Lang F.B.F."/>
            <person name="Roger A.J."/>
            <person name="Ruiz-Trillo I."/>
            <person name="Lander E."/>
            <person name="Nusbaum C."/>
        </authorList>
    </citation>
    <scope>NUCLEOTIDE SEQUENCE [LARGE SCALE GENOMIC DNA]</scope>
    <source>
        <strain evidence="9 10">ATCC 50062</strain>
    </source>
</reference>
<dbReference type="STRING" id="461836.A0A0L0D5A6"/>
<keyword evidence="1" id="KW-0813">Transport</keyword>
<keyword evidence="4 8" id="KW-0040">ANK repeat</keyword>
<dbReference type="InterPro" id="IPR036770">
    <property type="entry name" value="Ankyrin_rpt-contain_sf"/>
</dbReference>
<evidence type="ECO:0000313" key="10">
    <source>
        <dbReference type="Proteomes" id="UP000054408"/>
    </source>
</evidence>
<dbReference type="RefSeq" id="XP_013759599.1">
    <property type="nucleotide sequence ID" value="XM_013904145.1"/>
</dbReference>
<dbReference type="PROSITE" id="PS50088">
    <property type="entry name" value="ANK_REPEAT"/>
    <property type="match status" value="8"/>
</dbReference>
<accession>A0A0L0D5A6</accession>
<organism evidence="9 10">
    <name type="scientific">Thecamonas trahens ATCC 50062</name>
    <dbReference type="NCBI Taxonomy" id="461836"/>
    <lineage>
        <taxon>Eukaryota</taxon>
        <taxon>Apusozoa</taxon>
        <taxon>Apusomonadida</taxon>
        <taxon>Apusomonadidae</taxon>
        <taxon>Thecamonas</taxon>
    </lineage>
</organism>
<keyword evidence="3" id="KW-0677">Repeat</keyword>
<feature type="repeat" description="ANK" evidence="8">
    <location>
        <begin position="692"/>
        <end position="724"/>
    </location>
</feature>
<gene>
    <name evidence="9" type="ORF">AMSG_03686</name>
</gene>
<dbReference type="Gene3D" id="1.25.40.20">
    <property type="entry name" value="Ankyrin repeat-containing domain"/>
    <property type="match status" value="6"/>
</dbReference>
<dbReference type="Pfam" id="PF12796">
    <property type="entry name" value="Ank_2"/>
    <property type="match status" value="6"/>
</dbReference>
<dbReference type="PANTHER" id="PTHR47143">
    <property type="entry name" value="TRANSIENT RECEPTOR POTENTIAL CATION CHANNEL PROTEIN PAINLESS"/>
    <property type="match status" value="1"/>
</dbReference>
<dbReference type="InterPro" id="IPR002110">
    <property type="entry name" value="Ankyrin_rpt"/>
</dbReference>
<keyword evidence="5" id="KW-0406">Ion transport</keyword>
<evidence type="ECO:0000256" key="1">
    <source>
        <dbReference type="ARBA" id="ARBA00022448"/>
    </source>
</evidence>
<keyword evidence="10" id="KW-1185">Reference proteome</keyword>
<dbReference type="GO" id="GO:1902495">
    <property type="term" value="C:transmembrane transporter complex"/>
    <property type="evidence" value="ECO:0007669"/>
    <property type="project" value="TreeGrafter"/>
</dbReference>
<dbReference type="EMBL" id="GL349446">
    <property type="protein sequence ID" value="KNC47256.1"/>
    <property type="molecule type" value="Genomic_DNA"/>
</dbReference>
<feature type="repeat" description="ANK" evidence="8">
    <location>
        <begin position="624"/>
        <end position="657"/>
    </location>
</feature>
<dbReference type="eggNOG" id="KOG4177">
    <property type="taxonomic scope" value="Eukaryota"/>
</dbReference>
<evidence type="ECO:0000313" key="9">
    <source>
        <dbReference type="EMBL" id="KNC47256.1"/>
    </source>
</evidence>
<proteinExistence type="predicted"/>
<dbReference type="PANTHER" id="PTHR47143:SF1">
    <property type="entry name" value="ION_TRANS DOMAIN-CONTAINING PROTEIN"/>
    <property type="match status" value="1"/>
</dbReference>
<evidence type="ECO:0000256" key="6">
    <source>
        <dbReference type="ARBA" id="ARBA00023180"/>
    </source>
</evidence>
<dbReference type="OMA" id="INERTYW"/>
<keyword evidence="6" id="KW-0325">Glycoprotein</keyword>
<dbReference type="SMART" id="SM00248">
    <property type="entry name" value="ANK"/>
    <property type="match status" value="22"/>
</dbReference>
<evidence type="ECO:0000256" key="2">
    <source>
        <dbReference type="ARBA" id="ARBA00022606"/>
    </source>
</evidence>
<dbReference type="GO" id="GO:0022857">
    <property type="term" value="F:transmembrane transporter activity"/>
    <property type="evidence" value="ECO:0007669"/>
    <property type="project" value="TreeGrafter"/>
</dbReference>
<feature type="repeat" description="ANK" evidence="8">
    <location>
        <begin position="454"/>
        <end position="478"/>
    </location>
</feature>
<feature type="repeat" description="ANK" evidence="8">
    <location>
        <begin position="590"/>
        <end position="623"/>
    </location>
</feature>
<keyword evidence="7" id="KW-0407">Ion channel</keyword>
<dbReference type="PROSITE" id="PS50297">
    <property type="entry name" value="ANK_REP_REGION"/>
    <property type="match status" value="7"/>
</dbReference>
<dbReference type="AlphaFoldDB" id="A0A0L0D5A6"/>
<keyword evidence="2" id="KW-0716">Sensory transduction</keyword>
<dbReference type="InterPro" id="IPR052076">
    <property type="entry name" value="TRP_cation_channel"/>
</dbReference>
<dbReference type="Pfam" id="PF00023">
    <property type="entry name" value="Ank"/>
    <property type="match status" value="2"/>
</dbReference>
<evidence type="ECO:0000256" key="8">
    <source>
        <dbReference type="PROSITE-ProRule" id="PRU00023"/>
    </source>
</evidence>